<keyword evidence="1" id="KW-0812">Transmembrane</keyword>
<dbReference type="NCBIfam" id="NF008528">
    <property type="entry name" value="PRK11463.1-2"/>
    <property type="match status" value="1"/>
</dbReference>
<evidence type="ECO:0000313" key="2">
    <source>
        <dbReference type="EMBL" id="GAG64205.1"/>
    </source>
</evidence>
<feature type="transmembrane region" description="Helical" evidence="1">
    <location>
        <begin position="7"/>
        <end position="24"/>
    </location>
</feature>
<name>X0Z4A4_9ZZZZ</name>
<accession>X0Z4A4</accession>
<gene>
    <name evidence="2" type="ORF">S01H4_10383</name>
</gene>
<feature type="non-terminal residue" evidence="2">
    <location>
        <position position="1"/>
    </location>
</feature>
<keyword evidence="1" id="KW-0472">Membrane</keyword>
<reference evidence="2" key="1">
    <citation type="journal article" date="2014" name="Front. Microbiol.">
        <title>High frequency of phylogenetically diverse reductive dehalogenase-homologous genes in deep subseafloor sedimentary metagenomes.</title>
        <authorList>
            <person name="Kawai M."/>
            <person name="Futagami T."/>
            <person name="Toyoda A."/>
            <person name="Takaki Y."/>
            <person name="Nishi S."/>
            <person name="Hori S."/>
            <person name="Arai W."/>
            <person name="Tsubouchi T."/>
            <person name="Morono Y."/>
            <person name="Uchiyama I."/>
            <person name="Ito T."/>
            <person name="Fujiyama A."/>
            <person name="Inagaki F."/>
            <person name="Takami H."/>
        </authorList>
    </citation>
    <scope>NUCLEOTIDE SEQUENCE</scope>
    <source>
        <strain evidence="2">Expedition CK06-06</strain>
    </source>
</reference>
<feature type="transmembrane region" description="Helical" evidence="1">
    <location>
        <begin position="79"/>
        <end position="104"/>
    </location>
</feature>
<proteinExistence type="predicted"/>
<dbReference type="AlphaFoldDB" id="X0Z4A4"/>
<comment type="caution">
    <text evidence="2">The sequence shown here is derived from an EMBL/GenBank/DDBJ whole genome shotgun (WGS) entry which is preliminary data.</text>
</comment>
<evidence type="ECO:0000256" key="1">
    <source>
        <dbReference type="SAM" id="Phobius"/>
    </source>
</evidence>
<keyword evidence="1" id="KW-1133">Transmembrane helix</keyword>
<sequence length="133" mass="14770">QTMFFTKLLILFVIVPVTELYILIEVGKKIGSLTTIGIIILTGIIGAYLVKGQGFMILKKIQDDLNEGIMPGDSLIQGAIILVGGIFLLTPGFVTDVIGFIFLIPVSRGVVKKYLLKWLKGKIKEGNFYYREF</sequence>
<dbReference type="PANTHER" id="PTHR35335:SF1">
    <property type="entry name" value="UPF0716 PROTEIN FXSA"/>
    <property type="match status" value="1"/>
</dbReference>
<dbReference type="InterPro" id="IPR007313">
    <property type="entry name" value="FxsA"/>
</dbReference>
<dbReference type="GO" id="GO:0016020">
    <property type="term" value="C:membrane"/>
    <property type="evidence" value="ECO:0007669"/>
    <property type="project" value="InterPro"/>
</dbReference>
<organism evidence="2">
    <name type="scientific">marine sediment metagenome</name>
    <dbReference type="NCBI Taxonomy" id="412755"/>
    <lineage>
        <taxon>unclassified sequences</taxon>
        <taxon>metagenomes</taxon>
        <taxon>ecological metagenomes</taxon>
    </lineage>
</organism>
<dbReference type="Pfam" id="PF04186">
    <property type="entry name" value="FxsA"/>
    <property type="match status" value="1"/>
</dbReference>
<protein>
    <recommendedName>
        <fullName evidence="3">FxsA cytoplasmic membrane protein</fullName>
    </recommendedName>
</protein>
<dbReference type="PANTHER" id="PTHR35335">
    <property type="entry name" value="UPF0716 PROTEIN FXSA"/>
    <property type="match status" value="1"/>
</dbReference>
<feature type="transmembrane region" description="Helical" evidence="1">
    <location>
        <begin position="30"/>
        <end position="50"/>
    </location>
</feature>
<dbReference type="EMBL" id="BART01003958">
    <property type="protein sequence ID" value="GAG64205.1"/>
    <property type="molecule type" value="Genomic_DNA"/>
</dbReference>
<evidence type="ECO:0008006" key="3">
    <source>
        <dbReference type="Google" id="ProtNLM"/>
    </source>
</evidence>